<feature type="domain" description="F5/8 type C" evidence="7">
    <location>
        <begin position="372"/>
        <end position="470"/>
    </location>
</feature>
<reference evidence="9 10" key="1">
    <citation type="submission" date="2019-10" db="EMBL/GenBank/DDBJ databases">
        <title>Draft Genome Sequence of Cytophagaceae sp. SJW1-29.</title>
        <authorList>
            <person name="Choi A."/>
        </authorList>
    </citation>
    <scope>NUCLEOTIDE SEQUENCE [LARGE SCALE GENOMIC DNA]</scope>
    <source>
        <strain evidence="9 10">SJW1-29</strain>
    </source>
</reference>
<evidence type="ECO:0000256" key="6">
    <source>
        <dbReference type="SAM" id="SignalP"/>
    </source>
</evidence>
<dbReference type="EC" id="3.2.1.51" evidence="2"/>
<dbReference type="AlphaFoldDB" id="A0A7C9BBK9"/>
<sequence length="487" mass="55195">MKKILIVVLLVASQTLWAQVPPKPYGPLPSPRQLAWHEVEQYGLIHFTPTTFENKEWGYGDADPKIFNPKEFDAEQIVQAAKAGGLRGIIFVAKHHDGFCLWPTNTTDYNITKSPFRDGKGDMVKEVADAARKYGLKFGVYCSPWDRNNAAYGTPEYLAIYREQLRELYTNYGPLFMSWHDGANGGDGYYGGAREKRSIDNTTYYQWDETWTNLTRKLQPGANIFSDIGWDVRWVGNEKGTAAETHWATFTPQPPKGVNEAVPGQANYEDSPTGMRDGKFWIPAECDVPLRKGWFYHPDQQPKSPDELFDLYLKSVGRGAALDLGLAPDTRGLLSDADVASLKTFGDRLQKTYAVNLARPAYIRAINVRGYNSIYGTKNLVDNNPDTYWTTDEDFKKSEFTVEFSQPTDFDLISIRENIKFGQRVEEFAVDSWENDAWKEIHKGTSIGARRLIKFDAPVTTTKLRVRFTKTPEVVVLSELGVYKVAE</sequence>
<keyword evidence="5" id="KW-0326">Glycosidase</keyword>
<gene>
    <name evidence="9" type="ORF">GBK04_16670</name>
</gene>
<dbReference type="InterPro" id="IPR000421">
    <property type="entry name" value="FA58C"/>
</dbReference>
<dbReference type="SMART" id="SM00812">
    <property type="entry name" value="Alpha_L_fucos"/>
    <property type="match status" value="1"/>
</dbReference>
<evidence type="ECO:0000313" key="10">
    <source>
        <dbReference type="Proteomes" id="UP000479293"/>
    </source>
</evidence>
<dbReference type="Gene3D" id="3.20.20.80">
    <property type="entry name" value="Glycosidases"/>
    <property type="match status" value="1"/>
</dbReference>
<feature type="chain" id="PRO_5028827107" description="alpha-L-fucosidase" evidence="6">
    <location>
        <begin position="19"/>
        <end position="487"/>
    </location>
</feature>
<dbReference type="Gene3D" id="2.60.120.260">
    <property type="entry name" value="Galactose-binding domain-like"/>
    <property type="match status" value="1"/>
</dbReference>
<keyword evidence="3 6" id="KW-0732">Signal</keyword>
<proteinExistence type="inferred from homology"/>
<dbReference type="PANTHER" id="PTHR10030">
    <property type="entry name" value="ALPHA-L-FUCOSIDASE"/>
    <property type="match status" value="1"/>
</dbReference>
<dbReference type="GO" id="GO:0006004">
    <property type="term" value="P:fucose metabolic process"/>
    <property type="evidence" value="ECO:0007669"/>
    <property type="project" value="TreeGrafter"/>
</dbReference>
<dbReference type="InterPro" id="IPR000933">
    <property type="entry name" value="Glyco_hydro_29"/>
</dbReference>
<dbReference type="InterPro" id="IPR017853">
    <property type="entry name" value="GH"/>
</dbReference>
<dbReference type="RefSeq" id="WP_152761578.1">
    <property type="nucleotide sequence ID" value="NZ_WHLY01000002.1"/>
</dbReference>
<evidence type="ECO:0000256" key="1">
    <source>
        <dbReference type="ARBA" id="ARBA00007951"/>
    </source>
</evidence>
<organism evidence="9 10">
    <name type="scientific">Salmonirosea aquatica</name>
    <dbReference type="NCBI Taxonomy" id="2654236"/>
    <lineage>
        <taxon>Bacteria</taxon>
        <taxon>Pseudomonadati</taxon>
        <taxon>Bacteroidota</taxon>
        <taxon>Cytophagia</taxon>
        <taxon>Cytophagales</taxon>
        <taxon>Spirosomataceae</taxon>
        <taxon>Salmonirosea</taxon>
    </lineage>
</organism>
<evidence type="ECO:0000259" key="8">
    <source>
        <dbReference type="Pfam" id="PF01120"/>
    </source>
</evidence>
<evidence type="ECO:0000256" key="3">
    <source>
        <dbReference type="ARBA" id="ARBA00022729"/>
    </source>
</evidence>
<dbReference type="GO" id="GO:0004560">
    <property type="term" value="F:alpha-L-fucosidase activity"/>
    <property type="evidence" value="ECO:0007669"/>
    <property type="project" value="InterPro"/>
</dbReference>
<evidence type="ECO:0000256" key="2">
    <source>
        <dbReference type="ARBA" id="ARBA00012662"/>
    </source>
</evidence>
<keyword evidence="4" id="KW-0378">Hydrolase</keyword>
<evidence type="ECO:0000313" key="9">
    <source>
        <dbReference type="EMBL" id="MPR34942.1"/>
    </source>
</evidence>
<dbReference type="GO" id="GO:0016139">
    <property type="term" value="P:glycoside catabolic process"/>
    <property type="evidence" value="ECO:0007669"/>
    <property type="project" value="TreeGrafter"/>
</dbReference>
<evidence type="ECO:0000259" key="7">
    <source>
        <dbReference type="Pfam" id="PF00754"/>
    </source>
</evidence>
<dbReference type="GO" id="GO:0005764">
    <property type="term" value="C:lysosome"/>
    <property type="evidence" value="ECO:0007669"/>
    <property type="project" value="TreeGrafter"/>
</dbReference>
<name>A0A7C9BBK9_9BACT</name>
<dbReference type="EMBL" id="WHLY01000002">
    <property type="protein sequence ID" value="MPR34942.1"/>
    <property type="molecule type" value="Genomic_DNA"/>
</dbReference>
<dbReference type="Pfam" id="PF00754">
    <property type="entry name" value="F5_F8_type_C"/>
    <property type="match status" value="1"/>
</dbReference>
<feature type="domain" description="Glycoside hydrolase family 29 N-terminal" evidence="8">
    <location>
        <begin position="44"/>
        <end position="350"/>
    </location>
</feature>
<dbReference type="PANTHER" id="PTHR10030:SF37">
    <property type="entry name" value="ALPHA-L-FUCOSIDASE-RELATED"/>
    <property type="match status" value="1"/>
</dbReference>
<comment type="caution">
    <text evidence="9">The sequence shown here is derived from an EMBL/GenBank/DDBJ whole genome shotgun (WGS) entry which is preliminary data.</text>
</comment>
<evidence type="ECO:0000256" key="5">
    <source>
        <dbReference type="ARBA" id="ARBA00023295"/>
    </source>
</evidence>
<dbReference type="InterPro" id="IPR008979">
    <property type="entry name" value="Galactose-bd-like_sf"/>
</dbReference>
<dbReference type="SUPFAM" id="SSF51445">
    <property type="entry name" value="(Trans)glycosidases"/>
    <property type="match status" value="1"/>
</dbReference>
<dbReference type="Proteomes" id="UP000479293">
    <property type="component" value="Unassembled WGS sequence"/>
</dbReference>
<keyword evidence="10" id="KW-1185">Reference proteome</keyword>
<dbReference type="InterPro" id="IPR057739">
    <property type="entry name" value="Glyco_hydro_29_N"/>
</dbReference>
<feature type="signal peptide" evidence="6">
    <location>
        <begin position="1"/>
        <end position="18"/>
    </location>
</feature>
<dbReference type="Pfam" id="PF01120">
    <property type="entry name" value="Alpha_L_fucos"/>
    <property type="match status" value="1"/>
</dbReference>
<accession>A0A7C9BBK9</accession>
<protein>
    <recommendedName>
        <fullName evidence="2">alpha-L-fucosidase</fullName>
        <ecNumber evidence="2">3.2.1.51</ecNumber>
    </recommendedName>
</protein>
<evidence type="ECO:0000256" key="4">
    <source>
        <dbReference type="ARBA" id="ARBA00022801"/>
    </source>
</evidence>
<dbReference type="SUPFAM" id="SSF49785">
    <property type="entry name" value="Galactose-binding domain-like"/>
    <property type="match status" value="1"/>
</dbReference>
<comment type="similarity">
    <text evidence="1">Belongs to the glycosyl hydrolase 29 family.</text>
</comment>